<comment type="caution">
    <text evidence="2">The sequence shown here is derived from an EMBL/GenBank/DDBJ whole genome shotgun (WGS) entry which is preliminary data.</text>
</comment>
<evidence type="ECO:0000256" key="1">
    <source>
        <dbReference type="SAM" id="MobiDB-lite"/>
    </source>
</evidence>
<name>A0A4Y2NBC1_ARAVE</name>
<protein>
    <submittedName>
        <fullName evidence="2">Uncharacterized protein</fullName>
    </submittedName>
</protein>
<organism evidence="2 3">
    <name type="scientific">Araneus ventricosus</name>
    <name type="common">Orbweaver spider</name>
    <name type="synonym">Epeira ventricosa</name>
    <dbReference type="NCBI Taxonomy" id="182803"/>
    <lineage>
        <taxon>Eukaryota</taxon>
        <taxon>Metazoa</taxon>
        <taxon>Ecdysozoa</taxon>
        <taxon>Arthropoda</taxon>
        <taxon>Chelicerata</taxon>
        <taxon>Arachnida</taxon>
        <taxon>Araneae</taxon>
        <taxon>Araneomorphae</taxon>
        <taxon>Entelegynae</taxon>
        <taxon>Araneoidea</taxon>
        <taxon>Araneidae</taxon>
        <taxon>Araneus</taxon>
    </lineage>
</organism>
<keyword evidence="3" id="KW-1185">Reference proteome</keyword>
<evidence type="ECO:0000313" key="2">
    <source>
        <dbReference type="EMBL" id="GBN36728.1"/>
    </source>
</evidence>
<sequence length="114" mass="12757">MFFLEKYREECPLNSDDVLGLDDTGRSLYRKKNPQEKPYNLSGDLAADRPPQGAKGEQMRRKQISFTNPRVGVRSVSSGIVCTEGGMDDDERAPGPISPSQMIECSTFFPQRGR</sequence>
<evidence type="ECO:0000313" key="3">
    <source>
        <dbReference type="Proteomes" id="UP000499080"/>
    </source>
</evidence>
<gene>
    <name evidence="2" type="ORF">AVEN_4396_1</name>
</gene>
<reference evidence="2 3" key="1">
    <citation type="journal article" date="2019" name="Sci. Rep.">
        <title>Orb-weaving spider Araneus ventricosus genome elucidates the spidroin gene catalogue.</title>
        <authorList>
            <person name="Kono N."/>
            <person name="Nakamura H."/>
            <person name="Ohtoshi R."/>
            <person name="Moran D.A.P."/>
            <person name="Shinohara A."/>
            <person name="Yoshida Y."/>
            <person name="Fujiwara M."/>
            <person name="Mori M."/>
            <person name="Tomita M."/>
            <person name="Arakawa K."/>
        </authorList>
    </citation>
    <scope>NUCLEOTIDE SEQUENCE [LARGE SCALE GENOMIC DNA]</scope>
</reference>
<dbReference type="Proteomes" id="UP000499080">
    <property type="component" value="Unassembled WGS sequence"/>
</dbReference>
<accession>A0A4Y2NBC1</accession>
<feature type="region of interest" description="Disordered" evidence="1">
    <location>
        <begin position="81"/>
        <end position="114"/>
    </location>
</feature>
<dbReference type="AlphaFoldDB" id="A0A4Y2NBC1"/>
<feature type="region of interest" description="Disordered" evidence="1">
    <location>
        <begin position="22"/>
        <end position="63"/>
    </location>
</feature>
<dbReference type="EMBL" id="BGPR01008893">
    <property type="protein sequence ID" value="GBN36728.1"/>
    <property type="molecule type" value="Genomic_DNA"/>
</dbReference>
<proteinExistence type="predicted"/>